<proteinExistence type="predicted"/>
<name>A0AAD6T3Q3_9AGAR</name>
<feature type="compositionally biased region" description="Low complexity" evidence="1">
    <location>
        <begin position="60"/>
        <end position="80"/>
    </location>
</feature>
<feature type="compositionally biased region" description="Low complexity" evidence="1">
    <location>
        <begin position="184"/>
        <end position="203"/>
    </location>
</feature>
<feature type="compositionally biased region" description="Gly residues" evidence="1">
    <location>
        <begin position="223"/>
        <end position="246"/>
    </location>
</feature>
<feature type="compositionally biased region" description="Polar residues" evidence="1">
    <location>
        <begin position="15"/>
        <end position="32"/>
    </location>
</feature>
<feature type="region of interest" description="Disordered" evidence="1">
    <location>
        <begin position="15"/>
        <end position="269"/>
    </location>
</feature>
<feature type="compositionally biased region" description="Basic and acidic residues" evidence="1">
    <location>
        <begin position="161"/>
        <end position="176"/>
    </location>
</feature>
<protein>
    <submittedName>
        <fullName evidence="2">Uncharacterized protein</fullName>
    </submittedName>
</protein>
<keyword evidence="3" id="KW-1185">Reference proteome</keyword>
<dbReference type="EMBL" id="JARJCM010000029">
    <property type="protein sequence ID" value="KAJ7038893.1"/>
    <property type="molecule type" value="Genomic_DNA"/>
</dbReference>
<organism evidence="2 3">
    <name type="scientific">Mycena alexandri</name>
    <dbReference type="NCBI Taxonomy" id="1745969"/>
    <lineage>
        <taxon>Eukaryota</taxon>
        <taxon>Fungi</taxon>
        <taxon>Dikarya</taxon>
        <taxon>Basidiomycota</taxon>
        <taxon>Agaricomycotina</taxon>
        <taxon>Agaricomycetes</taxon>
        <taxon>Agaricomycetidae</taxon>
        <taxon>Agaricales</taxon>
        <taxon>Marasmiineae</taxon>
        <taxon>Mycenaceae</taxon>
        <taxon>Mycena</taxon>
    </lineage>
</organism>
<evidence type="ECO:0000256" key="1">
    <source>
        <dbReference type="SAM" id="MobiDB-lite"/>
    </source>
</evidence>
<evidence type="ECO:0000313" key="2">
    <source>
        <dbReference type="EMBL" id="KAJ7038893.1"/>
    </source>
</evidence>
<feature type="compositionally biased region" description="Basic and acidic residues" evidence="1">
    <location>
        <begin position="209"/>
        <end position="222"/>
    </location>
</feature>
<comment type="caution">
    <text evidence="2">The sequence shown here is derived from an EMBL/GenBank/DDBJ whole genome shotgun (WGS) entry which is preliminary data.</text>
</comment>
<feature type="compositionally biased region" description="Low complexity" evidence="1">
    <location>
        <begin position="122"/>
        <end position="133"/>
    </location>
</feature>
<reference evidence="2" key="1">
    <citation type="submission" date="2023-03" db="EMBL/GenBank/DDBJ databases">
        <title>Massive genome expansion in bonnet fungi (Mycena s.s.) driven by repeated elements and novel gene families across ecological guilds.</title>
        <authorList>
            <consortium name="Lawrence Berkeley National Laboratory"/>
            <person name="Harder C.B."/>
            <person name="Miyauchi S."/>
            <person name="Viragh M."/>
            <person name="Kuo A."/>
            <person name="Thoen E."/>
            <person name="Andreopoulos B."/>
            <person name="Lu D."/>
            <person name="Skrede I."/>
            <person name="Drula E."/>
            <person name="Henrissat B."/>
            <person name="Morin E."/>
            <person name="Kohler A."/>
            <person name="Barry K."/>
            <person name="LaButti K."/>
            <person name="Morin E."/>
            <person name="Salamov A."/>
            <person name="Lipzen A."/>
            <person name="Mereny Z."/>
            <person name="Hegedus B."/>
            <person name="Baldrian P."/>
            <person name="Stursova M."/>
            <person name="Weitz H."/>
            <person name="Taylor A."/>
            <person name="Grigoriev I.V."/>
            <person name="Nagy L.G."/>
            <person name="Martin F."/>
            <person name="Kauserud H."/>
        </authorList>
    </citation>
    <scope>NUCLEOTIDE SEQUENCE</scope>
    <source>
        <strain evidence="2">CBHHK200</strain>
    </source>
</reference>
<gene>
    <name evidence="2" type="ORF">C8F04DRAFT_331373</name>
</gene>
<dbReference type="AlphaFoldDB" id="A0AAD6T3Q3"/>
<sequence length="359" mass="37421">MKCKQGGLRAASSYISTHLNTVSPSDTGSESEYSVVRRSGNKRKNRSPRESVTAKRSRRALSSSSSSESDSDDAAPASARQPNPLSLEQRISDAPGQRGPSVAPLRGPSVAPLRGPHPPSAPTSSSALRSLPPVFHTASTAHGGPAGRRDLPEPFDTAGSRAEHSSASVREEERGRQPYPAAGASREPATASSSRPAPAPSARGGDGSHTSRLDGPDQRGGDRGYVGGSGGRGRGGSRGRGGGAGGRHGKGRADNTINDLPPPFSSEPTEAWVEAGPVSWGNRSREVFTNFCRHIDSDGFGPAPLPAFVTKPDHEGYARAKFVGGEYRTARENAQALMHAWNTWAHVTGKTASAVGLVD</sequence>
<dbReference type="Proteomes" id="UP001218188">
    <property type="component" value="Unassembled WGS sequence"/>
</dbReference>
<evidence type="ECO:0000313" key="3">
    <source>
        <dbReference type="Proteomes" id="UP001218188"/>
    </source>
</evidence>
<accession>A0AAD6T3Q3</accession>